<dbReference type="PANTHER" id="PTHR46229:SF2">
    <property type="entry name" value="BOLA-LIKE PROTEIN 1"/>
    <property type="match status" value="1"/>
</dbReference>
<dbReference type="RefSeq" id="WP_331931705.1">
    <property type="nucleotide sequence ID" value="NZ_JBEPLU010000003.1"/>
</dbReference>
<dbReference type="InterPro" id="IPR002634">
    <property type="entry name" value="BolA"/>
</dbReference>
<dbReference type="EMBL" id="JBEPLU010000003">
    <property type="protein sequence ID" value="MET3528239.1"/>
    <property type="molecule type" value="Genomic_DNA"/>
</dbReference>
<evidence type="ECO:0000313" key="3">
    <source>
        <dbReference type="EMBL" id="MET3528239.1"/>
    </source>
</evidence>
<dbReference type="Pfam" id="PF01722">
    <property type="entry name" value="BolA"/>
    <property type="match status" value="1"/>
</dbReference>
<organism evidence="3 4">
    <name type="scientific">Phenylobacterium koreense</name>
    <dbReference type="NCBI Taxonomy" id="266125"/>
    <lineage>
        <taxon>Bacteria</taxon>
        <taxon>Pseudomonadati</taxon>
        <taxon>Pseudomonadota</taxon>
        <taxon>Alphaproteobacteria</taxon>
        <taxon>Caulobacterales</taxon>
        <taxon>Caulobacteraceae</taxon>
        <taxon>Phenylobacterium</taxon>
    </lineage>
</organism>
<protein>
    <submittedName>
        <fullName evidence="3">Stress-induced morphogen</fullName>
    </submittedName>
</protein>
<evidence type="ECO:0000256" key="1">
    <source>
        <dbReference type="ARBA" id="ARBA00005578"/>
    </source>
</evidence>
<dbReference type="PIRSF" id="PIRSF003113">
    <property type="entry name" value="BolA"/>
    <property type="match status" value="1"/>
</dbReference>
<evidence type="ECO:0000313" key="4">
    <source>
        <dbReference type="Proteomes" id="UP001549110"/>
    </source>
</evidence>
<dbReference type="InterPro" id="IPR036065">
    <property type="entry name" value="BolA-like_sf"/>
</dbReference>
<comment type="caution">
    <text evidence="3">The sequence shown here is derived from an EMBL/GenBank/DDBJ whole genome shotgun (WGS) entry which is preliminary data.</text>
</comment>
<sequence>MPMSVADLESNLKEAFPDADIAIEDLAGDGDHYRARIVSSAFAGLSRVKQHQLVYAALKGKVGGELHALALETSSPA</sequence>
<name>A0ABV2EMG6_9CAUL</name>
<reference evidence="3 4" key="1">
    <citation type="submission" date="2024-06" db="EMBL/GenBank/DDBJ databases">
        <title>Genomic Encyclopedia of Type Strains, Phase IV (KMG-IV): sequencing the most valuable type-strain genomes for metagenomic binning, comparative biology and taxonomic classification.</title>
        <authorList>
            <person name="Goeker M."/>
        </authorList>
    </citation>
    <scope>NUCLEOTIDE SEQUENCE [LARGE SCALE GENOMIC DNA]</scope>
    <source>
        <strain evidence="3 4">DSM 17809</strain>
    </source>
</reference>
<evidence type="ECO:0000256" key="2">
    <source>
        <dbReference type="RuleBase" id="RU003860"/>
    </source>
</evidence>
<proteinExistence type="inferred from homology"/>
<dbReference type="Proteomes" id="UP001549110">
    <property type="component" value="Unassembled WGS sequence"/>
</dbReference>
<dbReference type="PANTHER" id="PTHR46229">
    <property type="entry name" value="BOLA TRANSCRIPTION REGULATOR"/>
    <property type="match status" value="1"/>
</dbReference>
<dbReference type="Gene3D" id="3.30.300.90">
    <property type="entry name" value="BolA-like"/>
    <property type="match status" value="1"/>
</dbReference>
<dbReference type="SUPFAM" id="SSF82657">
    <property type="entry name" value="BolA-like"/>
    <property type="match status" value="1"/>
</dbReference>
<keyword evidence="4" id="KW-1185">Reference proteome</keyword>
<dbReference type="InterPro" id="IPR050961">
    <property type="entry name" value="BolA/IbaG_stress_morph_reg"/>
</dbReference>
<accession>A0ABV2EMG6</accession>
<comment type="similarity">
    <text evidence="1 2">Belongs to the BolA/IbaG family.</text>
</comment>
<gene>
    <name evidence="3" type="ORF">ABID41_003378</name>
</gene>